<dbReference type="PROSITE" id="PS51746">
    <property type="entry name" value="PPM_2"/>
    <property type="match status" value="1"/>
</dbReference>
<proteinExistence type="predicted"/>
<dbReference type="EMBL" id="LWDX02044884">
    <property type="protein sequence ID" value="OEL22610.1"/>
    <property type="molecule type" value="Genomic_DNA"/>
</dbReference>
<dbReference type="InterPro" id="IPR001932">
    <property type="entry name" value="PPM-type_phosphatase-like_dom"/>
</dbReference>
<accession>A0A1E5VBS6</accession>
<comment type="catalytic activity">
    <reaction evidence="3">
        <text>O-phospho-L-threonyl-[protein] + H2O = L-threonyl-[protein] + phosphate</text>
        <dbReference type="Rhea" id="RHEA:47004"/>
        <dbReference type="Rhea" id="RHEA-COMP:11060"/>
        <dbReference type="Rhea" id="RHEA-COMP:11605"/>
        <dbReference type="ChEBI" id="CHEBI:15377"/>
        <dbReference type="ChEBI" id="CHEBI:30013"/>
        <dbReference type="ChEBI" id="CHEBI:43474"/>
        <dbReference type="ChEBI" id="CHEBI:61977"/>
        <dbReference type="EC" id="3.1.3.16"/>
    </reaction>
</comment>
<evidence type="ECO:0000256" key="1">
    <source>
        <dbReference type="ARBA" id="ARBA00013081"/>
    </source>
</evidence>
<feature type="compositionally biased region" description="Pro residues" evidence="4">
    <location>
        <begin position="85"/>
        <end position="104"/>
    </location>
</feature>
<evidence type="ECO:0000256" key="2">
    <source>
        <dbReference type="ARBA" id="ARBA00047761"/>
    </source>
</evidence>
<keyword evidence="7" id="KW-1185">Reference proteome</keyword>
<evidence type="ECO:0000313" key="6">
    <source>
        <dbReference type="EMBL" id="OEL22610.1"/>
    </source>
</evidence>
<evidence type="ECO:0000256" key="3">
    <source>
        <dbReference type="ARBA" id="ARBA00048336"/>
    </source>
</evidence>
<comment type="caution">
    <text evidence="6">The sequence shown here is derived from an EMBL/GenBank/DDBJ whole genome shotgun (WGS) entry which is preliminary data.</text>
</comment>
<dbReference type="GO" id="GO:0004722">
    <property type="term" value="F:protein serine/threonine phosphatase activity"/>
    <property type="evidence" value="ECO:0007669"/>
    <property type="project" value="UniProtKB-EC"/>
</dbReference>
<comment type="catalytic activity">
    <reaction evidence="2">
        <text>O-phospho-L-seryl-[protein] + H2O = L-seryl-[protein] + phosphate</text>
        <dbReference type="Rhea" id="RHEA:20629"/>
        <dbReference type="Rhea" id="RHEA-COMP:9863"/>
        <dbReference type="Rhea" id="RHEA-COMP:11604"/>
        <dbReference type="ChEBI" id="CHEBI:15377"/>
        <dbReference type="ChEBI" id="CHEBI:29999"/>
        <dbReference type="ChEBI" id="CHEBI:43474"/>
        <dbReference type="ChEBI" id="CHEBI:83421"/>
        <dbReference type="EC" id="3.1.3.16"/>
    </reaction>
</comment>
<dbReference type="AlphaFoldDB" id="A0A1E5VBS6"/>
<evidence type="ECO:0000256" key="4">
    <source>
        <dbReference type="SAM" id="MobiDB-lite"/>
    </source>
</evidence>
<dbReference type="OrthoDB" id="692439at2759"/>
<protein>
    <recommendedName>
        <fullName evidence="1">protein-serine/threonine phosphatase</fullName>
        <ecNumber evidence="1">3.1.3.16</ecNumber>
    </recommendedName>
</protein>
<gene>
    <name evidence="6" type="ORF">BAE44_0016371</name>
</gene>
<name>A0A1E5VBS6_9POAL</name>
<dbReference type="EC" id="3.1.3.16" evidence="1"/>
<dbReference type="Pfam" id="PF00481">
    <property type="entry name" value="PP2C"/>
    <property type="match status" value="1"/>
</dbReference>
<reference evidence="6 7" key="1">
    <citation type="submission" date="2016-09" db="EMBL/GenBank/DDBJ databases">
        <title>The draft genome of Dichanthelium oligosanthes: A C3 panicoid grass species.</title>
        <authorList>
            <person name="Studer A.J."/>
            <person name="Schnable J.C."/>
            <person name="Brutnell T.P."/>
        </authorList>
    </citation>
    <scope>NUCLEOTIDE SEQUENCE [LARGE SCALE GENOMIC DNA]</scope>
    <source>
        <strain evidence="7">cv. Kellogg 1175</strain>
        <tissue evidence="6">Leaf</tissue>
    </source>
</reference>
<feature type="compositionally biased region" description="Basic and acidic residues" evidence="4">
    <location>
        <begin position="105"/>
        <end position="114"/>
    </location>
</feature>
<organism evidence="6 7">
    <name type="scientific">Dichanthelium oligosanthes</name>
    <dbReference type="NCBI Taxonomy" id="888268"/>
    <lineage>
        <taxon>Eukaryota</taxon>
        <taxon>Viridiplantae</taxon>
        <taxon>Streptophyta</taxon>
        <taxon>Embryophyta</taxon>
        <taxon>Tracheophyta</taxon>
        <taxon>Spermatophyta</taxon>
        <taxon>Magnoliopsida</taxon>
        <taxon>Liliopsida</taxon>
        <taxon>Poales</taxon>
        <taxon>Poaceae</taxon>
        <taxon>PACMAD clade</taxon>
        <taxon>Panicoideae</taxon>
        <taxon>Panicodae</taxon>
        <taxon>Paniceae</taxon>
        <taxon>Dichantheliinae</taxon>
        <taxon>Dichanthelium</taxon>
    </lineage>
</organism>
<dbReference type="Proteomes" id="UP000095767">
    <property type="component" value="Unassembled WGS sequence"/>
</dbReference>
<evidence type="ECO:0000259" key="5">
    <source>
        <dbReference type="PROSITE" id="PS51746"/>
    </source>
</evidence>
<feature type="domain" description="PPM-type phosphatase" evidence="5">
    <location>
        <begin position="1"/>
        <end position="82"/>
    </location>
</feature>
<feature type="region of interest" description="Disordered" evidence="4">
    <location>
        <begin position="83"/>
        <end position="129"/>
    </location>
</feature>
<sequence>LPPEEQMATCDPELLTMEITNDIEFLVIISDGVWGCFESQTVVDYIRFYLKNGRNDLRAICEKLCDRTMVSSDNVTAILVQFKDAPPPQPPPAPHAQLPAPPSAPEEKEEHEDIGPSVVSENQPLLRDR</sequence>
<feature type="non-terminal residue" evidence="6">
    <location>
        <position position="1"/>
    </location>
</feature>
<dbReference type="Gene3D" id="3.60.40.10">
    <property type="entry name" value="PPM-type phosphatase domain"/>
    <property type="match status" value="1"/>
</dbReference>
<evidence type="ECO:0000313" key="7">
    <source>
        <dbReference type="Proteomes" id="UP000095767"/>
    </source>
</evidence>
<dbReference type="InterPro" id="IPR036457">
    <property type="entry name" value="PPM-type-like_dom_sf"/>
</dbReference>
<dbReference type="STRING" id="888268.A0A1E5VBS6"/>
<dbReference type="SUPFAM" id="SSF81606">
    <property type="entry name" value="PP2C-like"/>
    <property type="match status" value="1"/>
</dbReference>